<dbReference type="Pfam" id="PF00646">
    <property type="entry name" value="F-box"/>
    <property type="match status" value="1"/>
</dbReference>
<evidence type="ECO:0000313" key="3">
    <source>
        <dbReference type="Proteomes" id="UP001497457"/>
    </source>
</evidence>
<feature type="domain" description="F-box" evidence="1">
    <location>
        <begin position="10"/>
        <end position="56"/>
    </location>
</feature>
<dbReference type="InterPro" id="IPR001810">
    <property type="entry name" value="F-box_dom"/>
</dbReference>
<dbReference type="InterPro" id="IPR036047">
    <property type="entry name" value="F-box-like_dom_sf"/>
</dbReference>
<sequence>MEQHEAAPAPAPAQRLPHDVLADVLRRLPPRGLAAVRCVCTDWRAAVDDRRLLRAAIDALLPRSLDALLVNNPGFLHTEFFSRPAAPPGRPRVSGDLYTYLPPGGDDDSPGGGAYRSHMVRDHCNGLLLLDEHVVNPATRRWAPLPRLDNARDTNYFFHEYLAYDPAVSLHYEVLRIPRISWSYTYGRPDDRVFVPGCDAKIEDIEWPPSPFIVPVFSSMTGQWEKRSLVREGLAVGSVADVLPSVRTFAGDLPAVYWRRELYVQDQTNLVMRMSLASNTYQVIKPPLVSGRTDPWLRLAGSEKGVYYVLHEAADPRRLRVWILDESCGQMEWVLKYDHDLSPVLELWNRHDKLDGHWVLQDVNYYKDHSKLEEDPEEAADLKLEWDSDNDDFLEEGIEIDSDGDDDDICYIGFHPYKEVVFFSRSIECNGLAYHLSSSKVQNLGNLSPKSGYYTCYSVGTTFCYTPCWLEELPGSS</sequence>
<gene>
    <name evidence="2" type="ORF">URODEC1_LOCUS29078</name>
</gene>
<dbReference type="SMART" id="SM00256">
    <property type="entry name" value="FBOX"/>
    <property type="match status" value="1"/>
</dbReference>
<dbReference type="PANTHER" id="PTHR34591">
    <property type="entry name" value="OS03G0653100 PROTEIN-RELATED"/>
    <property type="match status" value="1"/>
</dbReference>
<dbReference type="PROSITE" id="PS50181">
    <property type="entry name" value="FBOX"/>
    <property type="match status" value="1"/>
</dbReference>
<evidence type="ECO:0000259" key="1">
    <source>
        <dbReference type="PROSITE" id="PS50181"/>
    </source>
</evidence>
<dbReference type="EMBL" id="OZ075125">
    <property type="protein sequence ID" value="CAL4935102.1"/>
    <property type="molecule type" value="Genomic_DNA"/>
</dbReference>
<reference evidence="2" key="1">
    <citation type="submission" date="2024-10" db="EMBL/GenBank/DDBJ databases">
        <authorList>
            <person name="Ryan C."/>
        </authorList>
    </citation>
    <scope>NUCLEOTIDE SEQUENCE [LARGE SCALE GENOMIC DNA]</scope>
</reference>
<organism evidence="2 3">
    <name type="scientific">Urochloa decumbens</name>
    <dbReference type="NCBI Taxonomy" id="240449"/>
    <lineage>
        <taxon>Eukaryota</taxon>
        <taxon>Viridiplantae</taxon>
        <taxon>Streptophyta</taxon>
        <taxon>Embryophyta</taxon>
        <taxon>Tracheophyta</taxon>
        <taxon>Spermatophyta</taxon>
        <taxon>Magnoliopsida</taxon>
        <taxon>Liliopsida</taxon>
        <taxon>Poales</taxon>
        <taxon>Poaceae</taxon>
        <taxon>PACMAD clade</taxon>
        <taxon>Panicoideae</taxon>
        <taxon>Panicodae</taxon>
        <taxon>Paniceae</taxon>
        <taxon>Melinidinae</taxon>
        <taxon>Urochloa</taxon>
    </lineage>
</organism>
<dbReference type="SUPFAM" id="SSF81383">
    <property type="entry name" value="F-box domain"/>
    <property type="match status" value="1"/>
</dbReference>
<dbReference type="Proteomes" id="UP001497457">
    <property type="component" value="Chromosome 15b"/>
</dbReference>
<dbReference type="PANTHER" id="PTHR34591:SF30">
    <property type="entry name" value="OS02G0149500 PROTEIN"/>
    <property type="match status" value="1"/>
</dbReference>
<accession>A0ABC8Y109</accession>
<protein>
    <recommendedName>
        <fullName evidence="1">F-box domain-containing protein</fullName>
    </recommendedName>
</protein>
<dbReference type="Gene3D" id="1.20.1280.50">
    <property type="match status" value="1"/>
</dbReference>
<dbReference type="AlphaFoldDB" id="A0ABC8Y109"/>
<evidence type="ECO:0000313" key="2">
    <source>
        <dbReference type="EMBL" id="CAL4935102.1"/>
    </source>
</evidence>
<proteinExistence type="predicted"/>
<keyword evidence="3" id="KW-1185">Reference proteome</keyword>
<name>A0ABC8Y109_9POAL</name>